<dbReference type="Proteomes" id="UP000011087">
    <property type="component" value="Unassembled WGS sequence"/>
</dbReference>
<reference evidence="3" key="3">
    <citation type="submission" date="2016-03" db="UniProtKB">
        <authorList>
            <consortium name="EnsemblProtists"/>
        </authorList>
    </citation>
    <scope>IDENTIFICATION</scope>
</reference>
<reference evidence="4" key="2">
    <citation type="submission" date="2012-11" db="EMBL/GenBank/DDBJ databases">
        <authorList>
            <person name="Kuo A."/>
            <person name="Curtis B.A."/>
            <person name="Tanifuji G."/>
            <person name="Burki F."/>
            <person name="Gruber A."/>
            <person name="Irimia M."/>
            <person name="Maruyama S."/>
            <person name="Arias M.C."/>
            <person name="Ball S.G."/>
            <person name="Gile G.H."/>
            <person name="Hirakawa Y."/>
            <person name="Hopkins J.F."/>
            <person name="Rensing S.A."/>
            <person name="Schmutz J."/>
            <person name="Symeonidi A."/>
            <person name="Elias M."/>
            <person name="Eveleigh R.J."/>
            <person name="Herman E.K."/>
            <person name="Klute M.J."/>
            <person name="Nakayama T."/>
            <person name="Obornik M."/>
            <person name="Reyes-Prieto A."/>
            <person name="Armbrust E.V."/>
            <person name="Aves S.J."/>
            <person name="Beiko R.G."/>
            <person name="Coutinho P."/>
            <person name="Dacks J.B."/>
            <person name="Durnford D.G."/>
            <person name="Fast N.M."/>
            <person name="Green B.R."/>
            <person name="Grisdale C."/>
            <person name="Hempe F."/>
            <person name="Henrissat B."/>
            <person name="Hoppner M.P."/>
            <person name="Ishida K.-I."/>
            <person name="Kim E."/>
            <person name="Koreny L."/>
            <person name="Kroth P.G."/>
            <person name="Liu Y."/>
            <person name="Malik S.-B."/>
            <person name="Maier U.G."/>
            <person name="McRose D."/>
            <person name="Mock T."/>
            <person name="Neilson J.A."/>
            <person name="Onodera N.T."/>
            <person name="Poole A.M."/>
            <person name="Pritham E.J."/>
            <person name="Richards T.A."/>
            <person name="Rocap G."/>
            <person name="Roy S.W."/>
            <person name="Sarai C."/>
            <person name="Schaack S."/>
            <person name="Shirato S."/>
            <person name="Slamovits C.H."/>
            <person name="Spencer D.F."/>
            <person name="Suzuki S."/>
            <person name="Worden A.Z."/>
            <person name="Zauner S."/>
            <person name="Barry K."/>
            <person name="Bell C."/>
            <person name="Bharti A.K."/>
            <person name="Crow J.A."/>
            <person name="Grimwood J."/>
            <person name="Kramer R."/>
            <person name="Lindquist E."/>
            <person name="Lucas S."/>
            <person name="Salamov A."/>
            <person name="McFadden G.I."/>
            <person name="Lane C.E."/>
            <person name="Keeling P.J."/>
            <person name="Gray M.W."/>
            <person name="Grigoriev I.V."/>
            <person name="Archibald J.M."/>
        </authorList>
    </citation>
    <scope>NUCLEOTIDE SEQUENCE</scope>
    <source>
        <strain evidence="4">CCMP2712</strain>
    </source>
</reference>
<organism evidence="2">
    <name type="scientific">Guillardia theta (strain CCMP2712)</name>
    <name type="common">Cryptophyte</name>
    <dbReference type="NCBI Taxonomy" id="905079"/>
    <lineage>
        <taxon>Eukaryota</taxon>
        <taxon>Cryptophyceae</taxon>
        <taxon>Pyrenomonadales</taxon>
        <taxon>Geminigeraceae</taxon>
        <taxon>Guillardia</taxon>
    </lineage>
</organism>
<dbReference type="GeneID" id="17295529"/>
<protein>
    <submittedName>
        <fullName evidence="2 3">Uncharacterized protein</fullName>
    </submittedName>
</protein>
<dbReference type="PaxDb" id="55529-EKX38773"/>
<sequence length="230" mass="24998">MVIFNKSLVIMSFPWCDDQAEKQAVVRRPQSKSGAGGCPWAQDDDADEFKRGPPSNRGKRTGIPNQSPQYEAAGKPLSMKPSGGQGPPWAATDADSWAPPSNAYGAGVLMPPKGAELHVPYDHAPYYAQPLPDEVDYPEIDYHEPAPRPMDAYKYRGAAPWAQDEEEPMVSVSKSSFAAPKSVNQPSQIHQSSNHIDNATAQRVTAETRLAAKAIRARMQGAGNVLTWAQ</sequence>
<dbReference type="EnsemblProtists" id="EKX38773">
    <property type="protein sequence ID" value="EKX38773"/>
    <property type="gene ID" value="GUITHDRAFT_143967"/>
</dbReference>
<feature type="region of interest" description="Disordered" evidence="1">
    <location>
        <begin position="26"/>
        <end position="93"/>
    </location>
</feature>
<evidence type="ECO:0000313" key="4">
    <source>
        <dbReference type="Proteomes" id="UP000011087"/>
    </source>
</evidence>
<evidence type="ECO:0000313" key="3">
    <source>
        <dbReference type="EnsemblProtists" id="EKX38773"/>
    </source>
</evidence>
<accession>L1IRB9</accession>
<dbReference type="RefSeq" id="XP_005825753.1">
    <property type="nucleotide sequence ID" value="XM_005825696.1"/>
</dbReference>
<gene>
    <name evidence="2" type="ORF">GUITHDRAFT_143967</name>
</gene>
<evidence type="ECO:0000256" key="1">
    <source>
        <dbReference type="SAM" id="MobiDB-lite"/>
    </source>
</evidence>
<dbReference type="KEGG" id="gtt:GUITHDRAFT_143967"/>
<dbReference type="AlphaFoldDB" id="L1IRB9"/>
<keyword evidence="4" id="KW-1185">Reference proteome</keyword>
<reference evidence="2 4" key="1">
    <citation type="journal article" date="2012" name="Nature">
        <title>Algal genomes reveal evolutionary mosaicism and the fate of nucleomorphs.</title>
        <authorList>
            <consortium name="DOE Joint Genome Institute"/>
            <person name="Curtis B.A."/>
            <person name="Tanifuji G."/>
            <person name="Burki F."/>
            <person name="Gruber A."/>
            <person name="Irimia M."/>
            <person name="Maruyama S."/>
            <person name="Arias M.C."/>
            <person name="Ball S.G."/>
            <person name="Gile G.H."/>
            <person name="Hirakawa Y."/>
            <person name="Hopkins J.F."/>
            <person name="Kuo A."/>
            <person name="Rensing S.A."/>
            <person name="Schmutz J."/>
            <person name="Symeonidi A."/>
            <person name="Elias M."/>
            <person name="Eveleigh R.J."/>
            <person name="Herman E.K."/>
            <person name="Klute M.J."/>
            <person name="Nakayama T."/>
            <person name="Obornik M."/>
            <person name="Reyes-Prieto A."/>
            <person name="Armbrust E.V."/>
            <person name="Aves S.J."/>
            <person name="Beiko R.G."/>
            <person name="Coutinho P."/>
            <person name="Dacks J.B."/>
            <person name="Durnford D.G."/>
            <person name="Fast N.M."/>
            <person name="Green B.R."/>
            <person name="Grisdale C.J."/>
            <person name="Hempel F."/>
            <person name="Henrissat B."/>
            <person name="Hoppner M.P."/>
            <person name="Ishida K."/>
            <person name="Kim E."/>
            <person name="Koreny L."/>
            <person name="Kroth P.G."/>
            <person name="Liu Y."/>
            <person name="Malik S.B."/>
            <person name="Maier U.G."/>
            <person name="McRose D."/>
            <person name="Mock T."/>
            <person name="Neilson J.A."/>
            <person name="Onodera N.T."/>
            <person name="Poole A.M."/>
            <person name="Pritham E.J."/>
            <person name="Richards T.A."/>
            <person name="Rocap G."/>
            <person name="Roy S.W."/>
            <person name="Sarai C."/>
            <person name="Schaack S."/>
            <person name="Shirato S."/>
            <person name="Slamovits C.H."/>
            <person name="Spencer D.F."/>
            <person name="Suzuki S."/>
            <person name="Worden A.Z."/>
            <person name="Zauner S."/>
            <person name="Barry K."/>
            <person name="Bell C."/>
            <person name="Bharti A.K."/>
            <person name="Crow J.A."/>
            <person name="Grimwood J."/>
            <person name="Kramer R."/>
            <person name="Lindquist E."/>
            <person name="Lucas S."/>
            <person name="Salamov A."/>
            <person name="McFadden G.I."/>
            <person name="Lane C.E."/>
            <person name="Keeling P.J."/>
            <person name="Gray M.W."/>
            <person name="Grigoriev I.V."/>
            <person name="Archibald J.M."/>
        </authorList>
    </citation>
    <scope>NUCLEOTIDE SEQUENCE</scope>
    <source>
        <strain evidence="2 4">CCMP2712</strain>
    </source>
</reference>
<dbReference type="HOGENOM" id="CLU_1206779_0_0_1"/>
<dbReference type="EMBL" id="JH993045">
    <property type="protein sequence ID" value="EKX38773.1"/>
    <property type="molecule type" value="Genomic_DNA"/>
</dbReference>
<name>L1IRB9_GUITC</name>
<proteinExistence type="predicted"/>
<feature type="region of interest" description="Disordered" evidence="1">
    <location>
        <begin position="181"/>
        <end position="200"/>
    </location>
</feature>
<evidence type="ECO:0000313" key="2">
    <source>
        <dbReference type="EMBL" id="EKX38773.1"/>
    </source>
</evidence>